<evidence type="ECO:0000256" key="1">
    <source>
        <dbReference type="SAM" id="MobiDB-lite"/>
    </source>
</evidence>
<organism evidence="3 4">
    <name type="scientific">Polaribacter butkevichii</name>
    <dbReference type="NCBI Taxonomy" id="218490"/>
    <lineage>
        <taxon>Bacteria</taxon>
        <taxon>Pseudomonadati</taxon>
        <taxon>Bacteroidota</taxon>
        <taxon>Flavobacteriia</taxon>
        <taxon>Flavobacteriales</taxon>
        <taxon>Flavobacteriaceae</taxon>
    </lineage>
</organism>
<feature type="compositionally biased region" description="Polar residues" evidence="1">
    <location>
        <begin position="286"/>
        <end position="296"/>
    </location>
</feature>
<keyword evidence="2" id="KW-0732">Signal</keyword>
<dbReference type="Proteomes" id="UP000247345">
    <property type="component" value="Unassembled WGS sequence"/>
</dbReference>
<gene>
    <name evidence="3" type="ORF">BTO14_03250</name>
</gene>
<accession>A0A2P6CBN3</accession>
<feature type="compositionally biased region" description="Polar residues" evidence="1">
    <location>
        <begin position="230"/>
        <end position="268"/>
    </location>
</feature>
<evidence type="ECO:0000313" key="3">
    <source>
        <dbReference type="EMBL" id="PQJ72323.1"/>
    </source>
</evidence>
<reference evidence="3 4" key="1">
    <citation type="submission" date="2016-12" db="EMBL/GenBank/DDBJ databases">
        <title>Trade-off between light-utilization and light-protection in marine flavobacteria.</title>
        <authorList>
            <person name="Kumagai Y."/>
            <person name="Yoshizawa S."/>
            <person name="Kogure K."/>
            <person name="Iwasaki W."/>
        </authorList>
    </citation>
    <scope>NUCLEOTIDE SEQUENCE [LARGE SCALE GENOMIC DNA]</scope>
    <source>
        <strain evidence="3 4">KCTC 12100</strain>
    </source>
</reference>
<comment type="caution">
    <text evidence="3">The sequence shown here is derived from an EMBL/GenBank/DDBJ whole genome shotgun (WGS) entry which is preliminary data.</text>
</comment>
<proteinExistence type="predicted"/>
<dbReference type="OrthoDB" id="750023at2"/>
<evidence type="ECO:0000256" key="2">
    <source>
        <dbReference type="SAM" id="SignalP"/>
    </source>
</evidence>
<sequence>MKKGLLIVLGMFLMTSTIEATNSKESATNIRYNYAYENAVNFEERGIEFFIFTNGEFDFNTQFNDSYYDYNGNRIRRESNIRIYRDYRGRIERIGNSSVNYDHYGNVTRIGNVFMRYHRGRLTEVGHLKIRYDAWGNPNFYGNVKDNYYSYNGLRINLNIGDIFDYNHAYFSHRDFSRNYSKIREDRNYYYYRANPNSKIGSRSKILRRRKSVASILHKKPTIRRNVTTYRRPSTVNTKRITSNGKRTNNTTYRRPSIVNKKNNTSTKRPSKVTKGRVISEKRNAKSSSTRNATTKRTIDKTKKEKRTTGNRRG</sequence>
<dbReference type="EMBL" id="MSCK01000001">
    <property type="protein sequence ID" value="PQJ72323.1"/>
    <property type="molecule type" value="Genomic_DNA"/>
</dbReference>
<feature type="compositionally biased region" description="Basic residues" evidence="1">
    <location>
        <begin position="304"/>
        <end position="314"/>
    </location>
</feature>
<dbReference type="RefSeq" id="WP_146105244.1">
    <property type="nucleotide sequence ID" value="NZ_CP150661.1"/>
</dbReference>
<keyword evidence="4" id="KW-1185">Reference proteome</keyword>
<protein>
    <submittedName>
        <fullName evidence="3">Uncharacterized protein</fullName>
    </submittedName>
</protein>
<dbReference type="AlphaFoldDB" id="A0A2P6CBN3"/>
<feature type="chain" id="PRO_5015173458" evidence="2">
    <location>
        <begin position="21"/>
        <end position="314"/>
    </location>
</feature>
<evidence type="ECO:0000313" key="4">
    <source>
        <dbReference type="Proteomes" id="UP000247345"/>
    </source>
</evidence>
<feature type="signal peptide" evidence="2">
    <location>
        <begin position="1"/>
        <end position="20"/>
    </location>
</feature>
<name>A0A2P6CBN3_9FLAO</name>
<feature type="region of interest" description="Disordered" evidence="1">
    <location>
        <begin position="230"/>
        <end position="314"/>
    </location>
</feature>